<feature type="compositionally biased region" description="Basic residues" evidence="4">
    <location>
        <begin position="198"/>
        <end position="211"/>
    </location>
</feature>
<dbReference type="EMBL" id="MU853626">
    <property type="protein sequence ID" value="KAK4140638.1"/>
    <property type="molecule type" value="Genomic_DNA"/>
</dbReference>
<sequence length="625" mass="68870">MGHVDKIEQALKSLGVPGVNGVSLAHLSGHLRRLKPSDMTQRQLLDVYILWLHRRLLNIDSSAAGDLSREVADWHRFMRTLPAEDGRILEALRHWKSADQVETGSNSPRLEFAEIELTRLSMPSLKHQTPKLESRFGQMHPDRAMMSPNAAAGIDGGHDGDDDDGSTALALGSKLTRHDKNPPGQDLSFLTGSNTLPMRKKAKPARNKACHGPKSNGVSKLKENSKSKLSGQDKLALESGSTAPVASMNQEYTGPGTVPESYVCRRCSQMGDHHVRDCTNKGGAPPEDTKPNRPCGGCGKKNASRTKRCPMKPKPKAEQGNNTSSPDQGSISKTFLARDKGNQQNRDEPLEKLSRLRISPALSDTRKRRASPPLFPADKGVWKKKYRTSNPPGETAAMTWLGVQDDGTIIQPSNPNEGRLSYDDDIDPNWPQSSPGRVKGDASVSANIEVDPSKVLSTQDNKSTAVNPRKLSIPRWKILKEKLLAQRHERFKAGLSVMIREESLKRDLILVVDGVEHYPLKDPFLDEFFRRQDTIWVNKILQTKRLRATDFYEVDDWDSDLESRESGEISDDPVEDQYSTACADVYMGDAEFSPAAAMGGLTGGHQATQRSDDDLATGNTASGFC</sequence>
<organism evidence="6 7">
    <name type="scientific">Dichotomopilus funicola</name>
    <dbReference type="NCBI Taxonomy" id="1934379"/>
    <lineage>
        <taxon>Eukaryota</taxon>
        <taxon>Fungi</taxon>
        <taxon>Dikarya</taxon>
        <taxon>Ascomycota</taxon>
        <taxon>Pezizomycotina</taxon>
        <taxon>Sordariomycetes</taxon>
        <taxon>Sordariomycetidae</taxon>
        <taxon>Sordariales</taxon>
        <taxon>Chaetomiaceae</taxon>
        <taxon>Dichotomopilus</taxon>
    </lineage>
</organism>
<feature type="domain" description="Zinc knuckle CX2CX3GHX4C" evidence="5">
    <location>
        <begin position="259"/>
        <end position="278"/>
    </location>
</feature>
<dbReference type="GeneID" id="87818499"/>
<reference evidence="6" key="2">
    <citation type="submission" date="2023-05" db="EMBL/GenBank/DDBJ databases">
        <authorList>
            <consortium name="Lawrence Berkeley National Laboratory"/>
            <person name="Steindorff A."/>
            <person name="Hensen N."/>
            <person name="Bonometti L."/>
            <person name="Westerberg I."/>
            <person name="Brannstrom I.O."/>
            <person name="Guillou S."/>
            <person name="Cros-Aarteil S."/>
            <person name="Calhoun S."/>
            <person name="Haridas S."/>
            <person name="Kuo A."/>
            <person name="Mondo S."/>
            <person name="Pangilinan J."/>
            <person name="Riley R."/>
            <person name="Labutti K."/>
            <person name="Andreopoulos B."/>
            <person name="Lipzen A."/>
            <person name="Chen C."/>
            <person name="Yanf M."/>
            <person name="Daum C."/>
            <person name="Ng V."/>
            <person name="Clum A."/>
            <person name="Ohm R."/>
            <person name="Martin F."/>
            <person name="Silar P."/>
            <person name="Natvig D."/>
            <person name="Lalanne C."/>
            <person name="Gautier V."/>
            <person name="Ament-Velasquez S.L."/>
            <person name="Kruys A."/>
            <person name="Hutchinson M.I."/>
            <person name="Powell A.J."/>
            <person name="Barry K."/>
            <person name="Miller A.N."/>
            <person name="Grigoriev I.V."/>
            <person name="Debuchy R."/>
            <person name="Gladieux P."/>
            <person name="Thoren M.H."/>
            <person name="Johannesson H."/>
        </authorList>
    </citation>
    <scope>NUCLEOTIDE SEQUENCE</scope>
    <source>
        <strain evidence="6">CBS 141.50</strain>
    </source>
</reference>
<evidence type="ECO:0000313" key="7">
    <source>
        <dbReference type="Proteomes" id="UP001302676"/>
    </source>
</evidence>
<protein>
    <recommendedName>
        <fullName evidence="5">Zinc knuckle CX2CX3GHX4C domain-containing protein</fullName>
    </recommendedName>
</protein>
<feature type="compositionally biased region" description="Polar residues" evidence="4">
    <location>
        <begin position="319"/>
        <end position="333"/>
    </location>
</feature>
<comment type="caution">
    <text evidence="6">The sequence shown here is derived from an EMBL/GenBank/DDBJ whole genome shotgun (WGS) entry which is preliminary data.</text>
</comment>
<feature type="region of interest" description="Disordered" evidence="4">
    <location>
        <begin position="601"/>
        <end position="625"/>
    </location>
</feature>
<accession>A0AAN6UWX6</accession>
<evidence type="ECO:0000256" key="3">
    <source>
        <dbReference type="ARBA" id="ARBA00022833"/>
    </source>
</evidence>
<feature type="compositionally biased region" description="Basic residues" evidence="4">
    <location>
        <begin position="302"/>
        <end position="314"/>
    </location>
</feature>
<keyword evidence="3" id="KW-0862">Zinc</keyword>
<dbReference type="AlphaFoldDB" id="A0AAN6UWX6"/>
<keyword evidence="7" id="KW-1185">Reference proteome</keyword>
<evidence type="ECO:0000259" key="5">
    <source>
        <dbReference type="Pfam" id="PF13696"/>
    </source>
</evidence>
<feature type="compositionally biased region" description="Polar residues" evidence="4">
    <location>
        <begin position="239"/>
        <end position="252"/>
    </location>
</feature>
<dbReference type="GO" id="GO:0008270">
    <property type="term" value="F:zinc ion binding"/>
    <property type="evidence" value="ECO:0007669"/>
    <property type="project" value="UniProtKB-KW"/>
</dbReference>
<dbReference type="Pfam" id="PF13696">
    <property type="entry name" value="zf-CCHC_2"/>
    <property type="match status" value="1"/>
</dbReference>
<dbReference type="RefSeq" id="XP_062634009.1">
    <property type="nucleotide sequence ID" value="XM_062781886.1"/>
</dbReference>
<gene>
    <name evidence="6" type="ORF">C8A04DRAFT_31813</name>
</gene>
<proteinExistence type="predicted"/>
<dbReference type="Proteomes" id="UP001302676">
    <property type="component" value="Unassembled WGS sequence"/>
</dbReference>
<keyword evidence="2" id="KW-0863">Zinc-finger</keyword>
<dbReference type="InterPro" id="IPR025829">
    <property type="entry name" value="Zn_knuckle_CX2CX3GHX4C"/>
</dbReference>
<name>A0AAN6UWX6_9PEZI</name>
<evidence type="ECO:0000256" key="4">
    <source>
        <dbReference type="SAM" id="MobiDB-lite"/>
    </source>
</evidence>
<feature type="compositionally biased region" description="Basic and acidic residues" evidence="4">
    <location>
        <begin position="336"/>
        <end position="354"/>
    </location>
</feature>
<keyword evidence="1" id="KW-0479">Metal-binding</keyword>
<reference evidence="6" key="1">
    <citation type="journal article" date="2023" name="Mol. Phylogenet. Evol.">
        <title>Genome-scale phylogeny and comparative genomics of the fungal order Sordariales.</title>
        <authorList>
            <person name="Hensen N."/>
            <person name="Bonometti L."/>
            <person name="Westerberg I."/>
            <person name="Brannstrom I.O."/>
            <person name="Guillou S."/>
            <person name="Cros-Aarteil S."/>
            <person name="Calhoun S."/>
            <person name="Haridas S."/>
            <person name="Kuo A."/>
            <person name="Mondo S."/>
            <person name="Pangilinan J."/>
            <person name="Riley R."/>
            <person name="LaButti K."/>
            <person name="Andreopoulos B."/>
            <person name="Lipzen A."/>
            <person name="Chen C."/>
            <person name="Yan M."/>
            <person name="Daum C."/>
            <person name="Ng V."/>
            <person name="Clum A."/>
            <person name="Steindorff A."/>
            <person name="Ohm R.A."/>
            <person name="Martin F."/>
            <person name="Silar P."/>
            <person name="Natvig D.O."/>
            <person name="Lalanne C."/>
            <person name="Gautier V."/>
            <person name="Ament-Velasquez S.L."/>
            <person name="Kruys A."/>
            <person name="Hutchinson M.I."/>
            <person name="Powell A.J."/>
            <person name="Barry K."/>
            <person name="Miller A.N."/>
            <person name="Grigoriev I.V."/>
            <person name="Debuchy R."/>
            <person name="Gladieux P."/>
            <person name="Hiltunen Thoren M."/>
            <person name="Johannesson H."/>
        </authorList>
    </citation>
    <scope>NUCLEOTIDE SEQUENCE</scope>
    <source>
        <strain evidence="6">CBS 141.50</strain>
    </source>
</reference>
<evidence type="ECO:0000313" key="6">
    <source>
        <dbReference type="EMBL" id="KAK4140638.1"/>
    </source>
</evidence>
<evidence type="ECO:0000256" key="2">
    <source>
        <dbReference type="ARBA" id="ARBA00022771"/>
    </source>
</evidence>
<feature type="region of interest" description="Disordered" evidence="4">
    <location>
        <begin position="147"/>
        <end position="257"/>
    </location>
</feature>
<evidence type="ECO:0000256" key="1">
    <source>
        <dbReference type="ARBA" id="ARBA00022723"/>
    </source>
</evidence>
<feature type="region of interest" description="Disordered" evidence="4">
    <location>
        <begin position="281"/>
        <end position="376"/>
    </location>
</feature>